<dbReference type="Proteomes" id="UP000054359">
    <property type="component" value="Unassembled WGS sequence"/>
</dbReference>
<dbReference type="STRING" id="407821.A0A087UXF2"/>
<accession>A0A087UXF2</accession>
<sequence>MSNRRTRLDVPSAKTFVSSAIKTVGLEDYTYGYLPHKLRGFFHEWLKANMPTFVNMAIALHYMTKSRKSYFRR</sequence>
<feature type="non-terminal residue" evidence="1">
    <location>
        <position position="73"/>
    </location>
</feature>
<protein>
    <submittedName>
        <fullName evidence="1">Estradiol 17-beta-dehydrogenase 12</fullName>
    </submittedName>
</protein>
<dbReference type="OMA" id="EWLKANM"/>
<keyword evidence="2" id="KW-1185">Reference proteome</keyword>
<dbReference type="AlphaFoldDB" id="A0A087UXF2"/>
<organism evidence="1 2">
    <name type="scientific">Stegodyphus mimosarum</name>
    <name type="common">African social velvet spider</name>
    <dbReference type="NCBI Taxonomy" id="407821"/>
    <lineage>
        <taxon>Eukaryota</taxon>
        <taxon>Metazoa</taxon>
        <taxon>Ecdysozoa</taxon>
        <taxon>Arthropoda</taxon>
        <taxon>Chelicerata</taxon>
        <taxon>Arachnida</taxon>
        <taxon>Araneae</taxon>
        <taxon>Araneomorphae</taxon>
        <taxon>Entelegynae</taxon>
        <taxon>Eresoidea</taxon>
        <taxon>Eresidae</taxon>
        <taxon>Stegodyphus</taxon>
    </lineage>
</organism>
<dbReference type="EMBL" id="KK122151">
    <property type="protein sequence ID" value="KFM82041.1"/>
    <property type="molecule type" value="Genomic_DNA"/>
</dbReference>
<gene>
    <name evidence="1" type="ORF">X975_05282</name>
</gene>
<reference evidence="1 2" key="1">
    <citation type="submission" date="2013-11" db="EMBL/GenBank/DDBJ databases">
        <title>Genome sequencing of Stegodyphus mimosarum.</title>
        <authorList>
            <person name="Bechsgaard J."/>
        </authorList>
    </citation>
    <scope>NUCLEOTIDE SEQUENCE [LARGE SCALE GENOMIC DNA]</scope>
</reference>
<evidence type="ECO:0000313" key="1">
    <source>
        <dbReference type="EMBL" id="KFM82041.1"/>
    </source>
</evidence>
<proteinExistence type="predicted"/>
<name>A0A087UXF2_STEMI</name>
<evidence type="ECO:0000313" key="2">
    <source>
        <dbReference type="Proteomes" id="UP000054359"/>
    </source>
</evidence>
<dbReference type="OrthoDB" id="5545019at2759"/>